<feature type="non-terminal residue" evidence="2">
    <location>
        <position position="78"/>
    </location>
</feature>
<organism evidence="2 3">
    <name type="scientific">Cirrhinus mrigala</name>
    <name type="common">Mrigala</name>
    <dbReference type="NCBI Taxonomy" id="683832"/>
    <lineage>
        <taxon>Eukaryota</taxon>
        <taxon>Metazoa</taxon>
        <taxon>Chordata</taxon>
        <taxon>Craniata</taxon>
        <taxon>Vertebrata</taxon>
        <taxon>Euteleostomi</taxon>
        <taxon>Actinopterygii</taxon>
        <taxon>Neopterygii</taxon>
        <taxon>Teleostei</taxon>
        <taxon>Ostariophysi</taxon>
        <taxon>Cypriniformes</taxon>
        <taxon>Cyprinidae</taxon>
        <taxon>Labeoninae</taxon>
        <taxon>Labeonini</taxon>
        <taxon>Cirrhinus</taxon>
    </lineage>
</organism>
<feature type="non-terminal residue" evidence="2">
    <location>
        <position position="1"/>
    </location>
</feature>
<evidence type="ECO:0000313" key="2">
    <source>
        <dbReference type="EMBL" id="KAL0176203.1"/>
    </source>
</evidence>
<sequence length="78" mass="8874">DVLQLGEEVVSEPYYCQLEAETCRVFTEQLGRFALVGESLSMAAAKRLKLLLFAPAYCSTLEYNIRVYCMDDTQDLLK</sequence>
<evidence type="ECO:0000313" key="3">
    <source>
        <dbReference type="Proteomes" id="UP001529510"/>
    </source>
</evidence>
<keyword evidence="3" id="KW-1185">Reference proteome</keyword>
<feature type="domain" description="UPA" evidence="1">
    <location>
        <begin position="44"/>
        <end position="78"/>
    </location>
</feature>
<comment type="caution">
    <text evidence="2">The sequence shown here is derived from an EMBL/GenBank/DDBJ whole genome shotgun (WGS) entry which is preliminary data.</text>
</comment>
<dbReference type="AlphaFoldDB" id="A0ABD0PQ85"/>
<proteinExistence type="predicted"/>
<name>A0ABD0PQ85_CIRMR</name>
<dbReference type="InterPro" id="IPR033772">
    <property type="entry name" value="UPA"/>
</dbReference>
<reference evidence="2 3" key="1">
    <citation type="submission" date="2024-05" db="EMBL/GenBank/DDBJ databases">
        <title>Genome sequencing and assembly of Indian major carp, Cirrhinus mrigala (Hamilton, 1822).</title>
        <authorList>
            <person name="Mohindra V."/>
            <person name="Chowdhury L.M."/>
            <person name="Lal K."/>
            <person name="Jena J.K."/>
        </authorList>
    </citation>
    <scope>NUCLEOTIDE SEQUENCE [LARGE SCALE GENOMIC DNA]</scope>
    <source>
        <strain evidence="2">CM1030</strain>
        <tissue evidence="2">Blood</tissue>
    </source>
</reference>
<dbReference type="EMBL" id="JAMKFB020000014">
    <property type="protein sequence ID" value="KAL0176203.1"/>
    <property type="molecule type" value="Genomic_DNA"/>
</dbReference>
<evidence type="ECO:0000259" key="1">
    <source>
        <dbReference type="Pfam" id="PF17217"/>
    </source>
</evidence>
<dbReference type="Pfam" id="PF17217">
    <property type="entry name" value="UPA"/>
    <property type="match status" value="1"/>
</dbReference>
<gene>
    <name evidence="2" type="ORF">M9458_028533</name>
</gene>
<dbReference type="Proteomes" id="UP001529510">
    <property type="component" value="Unassembled WGS sequence"/>
</dbReference>
<protein>
    <recommendedName>
        <fullName evidence="1">UPA domain-containing protein</fullName>
    </recommendedName>
</protein>
<accession>A0ABD0PQ85</accession>